<evidence type="ECO:0000256" key="1">
    <source>
        <dbReference type="ARBA" id="ARBA00022527"/>
    </source>
</evidence>
<dbReference type="GO" id="GO:0005886">
    <property type="term" value="C:plasma membrane"/>
    <property type="evidence" value="ECO:0007669"/>
    <property type="project" value="TreeGrafter"/>
</dbReference>
<evidence type="ECO:0000256" key="4">
    <source>
        <dbReference type="ARBA" id="ARBA00022777"/>
    </source>
</evidence>
<dbReference type="Proteomes" id="UP000095767">
    <property type="component" value="Unassembled WGS sequence"/>
</dbReference>
<name>A0A1E5VJ22_9POAL</name>
<proteinExistence type="predicted"/>
<dbReference type="PANTHER" id="PTHR27002:SF583">
    <property type="entry name" value="OS04G0632901 PROTEIN"/>
    <property type="match status" value="1"/>
</dbReference>
<feature type="non-terminal residue" evidence="7">
    <location>
        <position position="1"/>
    </location>
</feature>
<dbReference type="STRING" id="888268.A0A1E5VJ22"/>
<keyword evidence="5" id="KW-0067">ATP-binding</keyword>
<keyword evidence="3" id="KW-0547">Nucleotide-binding</keyword>
<keyword evidence="1" id="KW-0723">Serine/threonine-protein kinase</keyword>
<dbReference type="Gene3D" id="1.10.510.10">
    <property type="entry name" value="Transferase(Phosphotransferase) domain 1"/>
    <property type="match status" value="1"/>
</dbReference>
<keyword evidence="2" id="KW-0808">Transferase</keyword>
<evidence type="ECO:0000256" key="2">
    <source>
        <dbReference type="ARBA" id="ARBA00022679"/>
    </source>
</evidence>
<feature type="domain" description="Protein kinase" evidence="6">
    <location>
        <begin position="1"/>
        <end position="47"/>
    </location>
</feature>
<dbReference type="AlphaFoldDB" id="A0A1E5VJ22"/>
<dbReference type="EMBL" id="LWDX02038212">
    <property type="protein sequence ID" value="OEL25082.1"/>
    <property type="molecule type" value="Genomic_DNA"/>
</dbReference>
<gene>
    <name evidence="7" type="ORF">BAE44_0013900</name>
</gene>
<dbReference type="PANTHER" id="PTHR27002">
    <property type="entry name" value="RECEPTOR-LIKE SERINE/THREONINE-PROTEIN KINASE SD1-8"/>
    <property type="match status" value="1"/>
</dbReference>
<evidence type="ECO:0000256" key="5">
    <source>
        <dbReference type="ARBA" id="ARBA00022840"/>
    </source>
</evidence>
<keyword evidence="4" id="KW-0418">Kinase</keyword>
<dbReference type="PROSITE" id="PS50011">
    <property type="entry name" value="PROTEIN_KINASE_DOM"/>
    <property type="match status" value="1"/>
</dbReference>
<dbReference type="InterPro" id="IPR011009">
    <property type="entry name" value="Kinase-like_dom_sf"/>
</dbReference>
<organism evidence="7 8">
    <name type="scientific">Dichanthelium oligosanthes</name>
    <dbReference type="NCBI Taxonomy" id="888268"/>
    <lineage>
        <taxon>Eukaryota</taxon>
        <taxon>Viridiplantae</taxon>
        <taxon>Streptophyta</taxon>
        <taxon>Embryophyta</taxon>
        <taxon>Tracheophyta</taxon>
        <taxon>Spermatophyta</taxon>
        <taxon>Magnoliopsida</taxon>
        <taxon>Liliopsida</taxon>
        <taxon>Poales</taxon>
        <taxon>Poaceae</taxon>
        <taxon>PACMAD clade</taxon>
        <taxon>Panicoideae</taxon>
        <taxon>Panicodae</taxon>
        <taxon>Paniceae</taxon>
        <taxon>Dichantheliinae</taxon>
        <taxon>Dichanthelium</taxon>
    </lineage>
</organism>
<dbReference type="InterPro" id="IPR000719">
    <property type="entry name" value="Prot_kinase_dom"/>
</dbReference>
<evidence type="ECO:0000313" key="7">
    <source>
        <dbReference type="EMBL" id="OEL25082.1"/>
    </source>
</evidence>
<dbReference type="GO" id="GO:0004674">
    <property type="term" value="F:protein serine/threonine kinase activity"/>
    <property type="evidence" value="ECO:0007669"/>
    <property type="project" value="UniProtKB-KW"/>
</dbReference>
<dbReference type="SUPFAM" id="SSF56112">
    <property type="entry name" value="Protein kinase-like (PK-like)"/>
    <property type="match status" value="1"/>
</dbReference>
<dbReference type="Pfam" id="PF07714">
    <property type="entry name" value="PK_Tyr_Ser-Thr"/>
    <property type="match status" value="1"/>
</dbReference>
<sequence length="47" mass="5508">LHQDSKLTIIHRDLKSRDILLDVDMSPKISDFGNGKNLWREPTRGKY</sequence>
<accession>A0A1E5VJ22</accession>
<protein>
    <recommendedName>
        <fullName evidence="6">Protein kinase domain-containing protein</fullName>
    </recommendedName>
</protein>
<comment type="caution">
    <text evidence="7">The sequence shown here is derived from an EMBL/GenBank/DDBJ whole genome shotgun (WGS) entry which is preliminary data.</text>
</comment>
<evidence type="ECO:0000313" key="8">
    <source>
        <dbReference type="Proteomes" id="UP000095767"/>
    </source>
</evidence>
<keyword evidence="8" id="KW-1185">Reference proteome</keyword>
<dbReference type="OrthoDB" id="4062651at2759"/>
<evidence type="ECO:0000259" key="6">
    <source>
        <dbReference type="PROSITE" id="PS50011"/>
    </source>
</evidence>
<dbReference type="GO" id="GO:0005524">
    <property type="term" value="F:ATP binding"/>
    <property type="evidence" value="ECO:0007669"/>
    <property type="project" value="UniProtKB-KW"/>
</dbReference>
<evidence type="ECO:0000256" key="3">
    <source>
        <dbReference type="ARBA" id="ARBA00022741"/>
    </source>
</evidence>
<reference evidence="7 8" key="1">
    <citation type="submission" date="2016-09" db="EMBL/GenBank/DDBJ databases">
        <title>The draft genome of Dichanthelium oligosanthes: A C3 panicoid grass species.</title>
        <authorList>
            <person name="Studer A.J."/>
            <person name="Schnable J.C."/>
            <person name="Brutnell T.P."/>
        </authorList>
    </citation>
    <scope>NUCLEOTIDE SEQUENCE [LARGE SCALE GENOMIC DNA]</scope>
    <source>
        <strain evidence="8">cv. Kellogg 1175</strain>
        <tissue evidence="7">Leaf</tissue>
    </source>
</reference>
<dbReference type="InterPro" id="IPR001245">
    <property type="entry name" value="Ser-Thr/Tyr_kinase_cat_dom"/>
</dbReference>